<sequence>MTRSSTMAANDIDSGTRGAVAWRACQGVNGHRHRRTLCLQAASSCCHTPKKSIMDQRFPLSFILTLAPPIVFDADGQERSHTSSDVLSPTWLQCLRGHHRHCRQIISVDRIKIE</sequence>
<name>A0A016T6D0_9BILA</name>
<evidence type="ECO:0000313" key="1">
    <source>
        <dbReference type="EMBL" id="EYB98227.1"/>
    </source>
</evidence>
<protein>
    <submittedName>
        <fullName evidence="1">Uncharacterized protein</fullName>
    </submittedName>
</protein>
<dbReference type="EMBL" id="JARK01001469">
    <property type="protein sequence ID" value="EYB98227.1"/>
    <property type="molecule type" value="Genomic_DNA"/>
</dbReference>
<accession>A0A016T6D0</accession>
<comment type="caution">
    <text evidence="1">The sequence shown here is derived from an EMBL/GenBank/DDBJ whole genome shotgun (WGS) entry which is preliminary data.</text>
</comment>
<dbReference type="Proteomes" id="UP000024635">
    <property type="component" value="Unassembled WGS sequence"/>
</dbReference>
<reference evidence="2" key="1">
    <citation type="journal article" date="2015" name="Nat. Genet.">
        <title>The genome and transcriptome of the zoonotic hookworm Ancylostoma ceylanicum identify infection-specific gene families.</title>
        <authorList>
            <person name="Schwarz E.M."/>
            <person name="Hu Y."/>
            <person name="Antoshechkin I."/>
            <person name="Miller M.M."/>
            <person name="Sternberg P.W."/>
            <person name="Aroian R.V."/>
        </authorList>
    </citation>
    <scope>NUCLEOTIDE SEQUENCE</scope>
    <source>
        <strain evidence="2">HY135</strain>
    </source>
</reference>
<organism evidence="1 2">
    <name type="scientific">Ancylostoma ceylanicum</name>
    <dbReference type="NCBI Taxonomy" id="53326"/>
    <lineage>
        <taxon>Eukaryota</taxon>
        <taxon>Metazoa</taxon>
        <taxon>Ecdysozoa</taxon>
        <taxon>Nematoda</taxon>
        <taxon>Chromadorea</taxon>
        <taxon>Rhabditida</taxon>
        <taxon>Rhabditina</taxon>
        <taxon>Rhabditomorpha</taxon>
        <taxon>Strongyloidea</taxon>
        <taxon>Ancylostomatidae</taxon>
        <taxon>Ancylostomatinae</taxon>
        <taxon>Ancylostoma</taxon>
    </lineage>
</organism>
<evidence type="ECO:0000313" key="2">
    <source>
        <dbReference type="Proteomes" id="UP000024635"/>
    </source>
</evidence>
<proteinExistence type="predicted"/>
<keyword evidence="2" id="KW-1185">Reference proteome</keyword>
<gene>
    <name evidence="1" type="primary">Acey_s0133.g1781</name>
    <name evidence="1" type="ORF">Y032_0133g1781</name>
</gene>
<dbReference type="AlphaFoldDB" id="A0A016T6D0"/>